<dbReference type="Proteomes" id="UP000593594">
    <property type="component" value="Chromosome"/>
</dbReference>
<dbReference type="CDD" id="cd01392">
    <property type="entry name" value="HTH_LacI"/>
    <property type="match status" value="1"/>
</dbReference>
<evidence type="ECO:0000313" key="7">
    <source>
        <dbReference type="Proteomes" id="UP000593594"/>
    </source>
</evidence>
<dbReference type="Gene3D" id="3.40.50.2300">
    <property type="match status" value="2"/>
</dbReference>
<dbReference type="Gene3D" id="1.10.260.40">
    <property type="entry name" value="lambda repressor-like DNA-binding domains"/>
    <property type="match status" value="1"/>
</dbReference>
<evidence type="ECO:0000256" key="2">
    <source>
        <dbReference type="ARBA" id="ARBA00023125"/>
    </source>
</evidence>
<evidence type="ECO:0000256" key="4">
    <source>
        <dbReference type="SAM" id="MobiDB-lite"/>
    </source>
</evidence>
<dbReference type="Pfam" id="PF00356">
    <property type="entry name" value="LacI"/>
    <property type="match status" value="1"/>
</dbReference>
<dbReference type="PROSITE" id="PS50932">
    <property type="entry name" value="HTH_LACI_2"/>
    <property type="match status" value="1"/>
</dbReference>
<organism evidence="6 7">
    <name type="scientific">Kaustia mangrovi</name>
    <dbReference type="NCBI Taxonomy" id="2593653"/>
    <lineage>
        <taxon>Bacteria</taxon>
        <taxon>Pseudomonadati</taxon>
        <taxon>Pseudomonadota</taxon>
        <taxon>Alphaproteobacteria</taxon>
        <taxon>Hyphomicrobiales</taxon>
        <taxon>Parvibaculaceae</taxon>
        <taxon>Kaustia</taxon>
    </lineage>
</organism>
<keyword evidence="2" id="KW-0238">DNA-binding</keyword>
<evidence type="ECO:0000313" key="6">
    <source>
        <dbReference type="EMBL" id="QPC43702.1"/>
    </source>
</evidence>
<dbReference type="Pfam" id="PF13377">
    <property type="entry name" value="Peripla_BP_3"/>
    <property type="match status" value="1"/>
</dbReference>
<dbReference type="GO" id="GO:0000976">
    <property type="term" value="F:transcription cis-regulatory region binding"/>
    <property type="evidence" value="ECO:0007669"/>
    <property type="project" value="TreeGrafter"/>
</dbReference>
<dbReference type="InterPro" id="IPR000843">
    <property type="entry name" value="HTH_LacI"/>
</dbReference>
<reference evidence="6 7" key="1">
    <citation type="submission" date="2020-06" db="EMBL/GenBank/DDBJ databases">
        <title>Genome sequence of 2 isolates from Red Sea Mangroves.</title>
        <authorList>
            <person name="Sefrji F."/>
            <person name="Michoud G."/>
            <person name="Merlino G."/>
            <person name="Daffonchio D."/>
        </authorList>
    </citation>
    <scope>NUCLEOTIDE SEQUENCE [LARGE SCALE GENOMIC DNA]</scope>
    <source>
        <strain evidence="6 7">R1DC25</strain>
    </source>
</reference>
<accession>A0A7S8C5G1</accession>
<dbReference type="InterPro" id="IPR028082">
    <property type="entry name" value="Peripla_BP_I"/>
</dbReference>
<dbReference type="KEGG" id="kmn:HW532_13990"/>
<protein>
    <submittedName>
        <fullName evidence="6">Substrate-binding domain-containing protein</fullName>
    </submittedName>
</protein>
<gene>
    <name evidence="6" type="ORF">HW532_13990</name>
</gene>
<dbReference type="InterPro" id="IPR046335">
    <property type="entry name" value="LacI/GalR-like_sensor"/>
</dbReference>
<dbReference type="PROSITE" id="PS00356">
    <property type="entry name" value="HTH_LACI_1"/>
    <property type="match status" value="1"/>
</dbReference>
<dbReference type="CDD" id="cd06273">
    <property type="entry name" value="PBP1_LacI-like"/>
    <property type="match status" value="1"/>
</dbReference>
<evidence type="ECO:0000256" key="3">
    <source>
        <dbReference type="ARBA" id="ARBA00023163"/>
    </source>
</evidence>
<dbReference type="SUPFAM" id="SSF47413">
    <property type="entry name" value="lambda repressor-like DNA-binding domains"/>
    <property type="match status" value="1"/>
</dbReference>
<name>A0A7S8C5G1_9HYPH</name>
<dbReference type="PANTHER" id="PTHR30146:SF138">
    <property type="entry name" value="TRANSCRIPTIONAL REGULATORY PROTEIN"/>
    <property type="match status" value="1"/>
</dbReference>
<proteinExistence type="predicted"/>
<dbReference type="SUPFAM" id="SSF53822">
    <property type="entry name" value="Periplasmic binding protein-like I"/>
    <property type="match status" value="1"/>
</dbReference>
<feature type="region of interest" description="Disordered" evidence="4">
    <location>
        <begin position="1"/>
        <end position="20"/>
    </location>
</feature>
<evidence type="ECO:0000256" key="1">
    <source>
        <dbReference type="ARBA" id="ARBA00023015"/>
    </source>
</evidence>
<keyword evidence="1" id="KW-0805">Transcription regulation</keyword>
<sequence>MPQAAGLPASGKGCNPPLSKRLHKTAETDADAAVTLKDVADRAGVSTATVSRVLNRQGRFSRETEARVSQAVAALGYVPHAAARALASRRSRTVGAVTAALDNPIFARGVQALENRLERSGYGLLIAGSDYEADRELKQVRTMVERGIDAIMLQGDSHLPEVYDLLRRKGIAYINTWVYDPASPHPCCGFDNEQAGRNVADYLLDLGHTEIAMVAGISEGNDRARNRIRGVRAALEARGLTLDEARIVERPYSVSDGRDGLRALLRRPGPRPTAVIGGNDLLAIGVILEAQQSGLAVPDALSVAGFDDIELAANIAPSLTTIHVPVEEICTLAGDYLVARIEGRPARDHVALEARLVVRQSTTRPPAR</sequence>
<dbReference type="EMBL" id="CP058214">
    <property type="protein sequence ID" value="QPC43702.1"/>
    <property type="molecule type" value="Genomic_DNA"/>
</dbReference>
<evidence type="ECO:0000259" key="5">
    <source>
        <dbReference type="PROSITE" id="PS50932"/>
    </source>
</evidence>
<dbReference type="AlphaFoldDB" id="A0A7S8C5G1"/>
<keyword evidence="7" id="KW-1185">Reference proteome</keyword>
<dbReference type="PRINTS" id="PR00036">
    <property type="entry name" value="HTHLACI"/>
</dbReference>
<dbReference type="InterPro" id="IPR010982">
    <property type="entry name" value="Lambda_DNA-bd_dom_sf"/>
</dbReference>
<dbReference type="PANTHER" id="PTHR30146">
    <property type="entry name" value="LACI-RELATED TRANSCRIPTIONAL REPRESSOR"/>
    <property type="match status" value="1"/>
</dbReference>
<dbReference type="SMART" id="SM00354">
    <property type="entry name" value="HTH_LACI"/>
    <property type="match status" value="1"/>
</dbReference>
<dbReference type="GO" id="GO:0003700">
    <property type="term" value="F:DNA-binding transcription factor activity"/>
    <property type="evidence" value="ECO:0007669"/>
    <property type="project" value="TreeGrafter"/>
</dbReference>
<keyword evidence="3" id="KW-0804">Transcription</keyword>
<feature type="domain" description="HTH lacI-type" evidence="5">
    <location>
        <begin position="34"/>
        <end position="88"/>
    </location>
</feature>